<keyword evidence="4" id="KW-1185">Reference proteome</keyword>
<evidence type="ECO:0000256" key="1">
    <source>
        <dbReference type="SAM" id="Phobius"/>
    </source>
</evidence>
<keyword evidence="1" id="KW-0472">Membrane</keyword>
<protein>
    <recommendedName>
        <fullName evidence="2">DUF6545 domain-containing protein</fullName>
    </recommendedName>
</protein>
<organism evidence="3 4">
    <name type="scientific">Actinomadura spongiicola</name>
    <dbReference type="NCBI Taxonomy" id="2303421"/>
    <lineage>
        <taxon>Bacteria</taxon>
        <taxon>Bacillati</taxon>
        <taxon>Actinomycetota</taxon>
        <taxon>Actinomycetes</taxon>
        <taxon>Streptosporangiales</taxon>
        <taxon>Thermomonosporaceae</taxon>
        <taxon>Actinomadura</taxon>
    </lineage>
</organism>
<accession>A0A372GKQ1</accession>
<sequence>MLLSSGAQRVENEVYPNLGRLLSNLCTTVAAFAILAHLLSITCPPEEARARIRRWFVALLAVVSAMTSLFLATPLPPVIGDFGPLYRDRPALVGYMLVFDTFLGWALTSLAVITLRYAGPAARPSLRGGLRIVTVGCVLGIVYLVEKTVMLVAQWWRLDPPVPGHDGPCPGLVHPPGCLFSVGLPVSAALAITIGMTLPAWGPAVAAPLRYRRTYQRLKPLWTALATAMPQIVLPRSGRDRFSYHYGVHRRVIEIRDALLILELYRDAGAERRAETAARGAGLDALRSAAMREAISVRMALTAYQCGRPPEGHTPSAPLTEPRLLTGQEGVDAVNGEPGVDLDSEADWLMQVSSAFSASADLVDLVDWQDDPGEDTPGKRL</sequence>
<dbReference type="EMBL" id="QVNQ01000002">
    <property type="protein sequence ID" value="RFS85966.1"/>
    <property type="molecule type" value="Genomic_DNA"/>
</dbReference>
<feature type="transmembrane region" description="Helical" evidence="1">
    <location>
        <begin position="92"/>
        <end position="118"/>
    </location>
</feature>
<comment type="caution">
    <text evidence="3">The sequence shown here is derived from an EMBL/GenBank/DDBJ whole genome shotgun (WGS) entry which is preliminary data.</text>
</comment>
<evidence type="ECO:0000313" key="3">
    <source>
        <dbReference type="EMBL" id="RFS85966.1"/>
    </source>
</evidence>
<dbReference type="AlphaFoldDB" id="A0A372GKQ1"/>
<evidence type="ECO:0000313" key="4">
    <source>
        <dbReference type="Proteomes" id="UP000262882"/>
    </source>
</evidence>
<reference evidence="3 4" key="1">
    <citation type="submission" date="2018-08" db="EMBL/GenBank/DDBJ databases">
        <title>Actinomadura spongicola sp. nov., isolated from marine sponge Leucetta chagosensis.</title>
        <authorList>
            <person name="Li L."/>
            <person name="Lin H.W."/>
        </authorList>
    </citation>
    <scope>NUCLEOTIDE SEQUENCE [LARGE SCALE GENOMIC DNA]</scope>
    <source>
        <strain evidence="3 4">LHW52907</strain>
    </source>
</reference>
<dbReference type="InterPro" id="IPR046675">
    <property type="entry name" value="DUF6545"/>
</dbReference>
<dbReference type="Proteomes" id="UP000262882">
    <property type="component" value="Unassembled WGS sequence"/>
</dbReference>
<proteinExistence type="predicted"/>
<name>A0A372GKQ1_9ACTN</name>
<feature type="transmembrane region" description="Helical" evidence="1">
    <location>
        <begin position="55"/>
        <end position="72"/>
    </location>
</feature>
<dbReference type="InterPro" id="IPR050039">
    <property type="entry name" value="MAB_1171c-like"/>
</dbReference>
<evidence type="ECO:0000259" key="2">
    <source>
        <dbReference type="Pfam" id="PF20182"/>
    </source>
</evidence>
<feature type="transmembrane region" description="Helical" evidence="1">
    <location>
        <begin position="130"/>
        <end position="156"/>
    </location>
</feature>
<keyword evidence="1" id="KW-0812">Transmembrane</keyword>
<feature type="domain" description="DUF6545" evidence="2">
    <location>
        <begin position="209"/>
        <end position="356"/>
    </location>
</feature>
<dbReference type="Pfam" id="PF20182">
    <property type="entry name" value="DUF6545"/>
    <property type="match status" value="1"/>
</dbReference>
<feature type="transmembrane region" description="Helical" evidence="1">
    <location>
        <begin position="186"/>
        <end position="209"/>
    </location>
</feature>
<feature type="transmembrane region" description="Helical" evidence="1">
    <location>
        <begin position="21"/>
        <end position="43"/>
    </location>
</feature>
<gene>
    <name evidence="3" type="ORF">D0T12_04825</name>
</gene>
<dbReference type="NCBIfam" id="NF042915">
    <property type="entry name" value="MAB_1171c_fam"/>
    <property type="match status" value="1"/>
</dbReference>
<keyword evidence="1" id="KW-1133">Transmembrane helix</keyword>